<organism evidence="3 4">
    <name type="scientific">Armadillidium nasatum</name>
    <dbReference type="NCBI Taxonomy" id="96803"/>
    <lineage>
        <taxon>Eukaryota</taxon>
        <taxon>Metazoa</taxon>
        <taxon>Ecdysozoa</taxon>
        <taxon>Arthropoda</taxon>
        <taxon>Crustacea</taxon>
        <taxon>Multicrustacea</taxon>
        <taxon>Malacostraca</taxon>
        <taxon>Eumalacostraca</taxon>
        <taxon>Peracarida</taxon>
        <taxon>Isopoda</taxon>
        <taxon>Oniscidea</taxon>
        <taxon>Crinocheta</taxon>
        <taxon>Armadillidiidae</taxon>
        <taxon>Armadillidium</taxon>
    </lineage>
</organism>
<feature type="non-terminal residue" evidence="3">
    <location>
        <position position="90"/>
    </location>
</feature>
<dbReference type="PANTHER" id="PTHR13056:SF0">
    <property type="entry name" value="VACUOLAR FUSION PROTEIN CCZ1 HOMOLOG-RELATED"/>
    <property type="match status" value="1"/>
</dbReference>
<evidence type="ECO:0000313" key="4">
    <source>
        <dbReference type="Proteomes" id="UP000326759"/>
    </source>
</evidence>
<dbReference type="AlphaFoldDB" id="A0A5N5TER6"/>
<dbReference type="OrthoDB" id="240546at2759"/>
<evidence type="ECO:0000256" key="1">
    <source>
        <dbReference type="ARBA" id="ARBA00005352"/>
    </source>
</evidence>
<protein>
    <submittedName>
        <fullName evidence="3">Vacuolar fusion protein CCZ1-like protein</fullName>
    </submittedName>
</protein>
<dbReference type="InterPro" id="IPR013176">
    <property type="entry name" value="Ccz1"/>
</dbReference>
<name>A0A5N5TER6_9CRUS</name>
<dbReference type="Pfam" id="PF19031">
    <property type="entry name" value="Intu_longin_1"/>
    <property type="match status" value="1"/>
</dbReference>
<gene>
    <name evidence="3" type="ORF">Anas_07639</name>
</gene>
<dbReference type="GO" id="GO:0035658">
    <property type="term" value="C:Mon1-Ccz1 complex"/>
    <property type="evidence" value="ECO:0007669"/>
    <property type="project" value="InterPro"/>
</dbReference>
<dbReference type="Proteomes" id="UP000326759">
    <property type="component" value="Unassembled WGS sequence"/>
</dbReference>
<comment type="similarity">
    <text evidence="1">Belongs to the CCZ1 family.</text>
</comment>
<sequence>MSNPKESPKLLNFFIFHSKYGQREGYEHEKLLYYYPKNENLDTQVRNVGLAEAITRFASTFNKQEDCESLHTQKSHQVYYQAEPNIWMVM</sequence>
<comment type="caution">
    <text evidence="3">The sequence shown here is derived from an EMBL/GenBank/DDBJ whole genome shotgun (WGS) entry which is preliminary data.</text>
</comment>
<proteinExistence type="inferred from homology"/>
<dbReference type="InterPro" id="IPR043987">
    <property type="entry name" value="CCZ1/INTU/HSP4_longin_1"/>
</dbReference>
<feature type="domain" description="CCZ1/INTU/HSP4 first Longin" evidence="2">
    <location>
        <begin position="11"/>
        <end position="90"/>
    </location>
</feature>
<dbReference type="PANTHER" id="PTHR13056">
    <property type="entry name" value="VACUOLAR FUSION PROTEIN CCZ1 HOMOLOG-RELATED"/>
    <property type="match status" value="1"/>
</dbReference>
<evidence type="ECO:0000313" key="3">
    <source>
        <dbReference type="EMBL" id="KAB7505164.1"/>
    </source>
</evidence>
<reference evidence="3 4" key="1">
    <citation type="journal article" date="2019" name="PLoS Biol.">
        <title>Sex chromosomes control vertical transmission of feminizing Wolbachia symbionts in an isopod.</title>
        <authorList>
            <person name="Becking T."/>
            <person name="Chebbi M.A."/>
            <person name="Giraud I."/>
            <person name="Moumen B."/>
            <person name="Laverre T."/>
            <person name="Caubet Y."/>
            <person name="Peccoud J."/>
            <person name="Gilbert C."/>
            <person name="Cordaux R."/>
        </authorList>
    </citation>
    <scope>NUCLEOTIDE SEQUENCE [LARGE SCALE GENOMIC DNA]</scope>
    <source>
        <strain evidence="3">ANa2</strain>
        <tissue evidence="3">Whole body excluding digestive tract and cuticle</tissue>
    </source>
</reference>
<dbReference type="GO" id="GO:0016192">
    <property type="term" value="P:vesicle-mediated transport"/>
    <property type="evidence" value="ECO:0007669"/>
    <property type="project" value="InterPro"/>
</dbReference>
<keyword evidence="4" id="KW-1185">Reference proteome</keyword>
<evidence type="ECO:0000259" key="2">
    <source>
        <dbReference type="Pfam" id="PF19031"/>
    </source>
</evidence>
<dbReference type="EMBL" id="SEYY01001671">
    <property type="protein sequence ID" value="KAB7505164.1"/>
    <property type="molecule type" value="Genomic_DNA"/>
</dbReference>
<accession>A0A5N5TER6</accession>